<dbReference type="Pfam" id="PF22752">
    <property type="entry name" value="DUF488-N3i"/>
    <property type="match status" value="1"/>
</dbReference>
<gene>
    <name evidence="1" type="ORF">ACFYKT_22070</name>
</gene>
<reference evidence="1 2" key="1">
    <citation type="submission" date="2024-08" db="EMBL/GenBank/DDBJ databases">
        <title>Two novel Cytobacillus novel species.</title>
        <authorList>
            <person name="Liu G."/>
        </authorList>
    </citation>
    <scope>NUCLEOTIDE SEQUENCE [LARGE SCALE GENOMIC DNA]</scope>
    <source>
        <strain evidence="1 2">FJAT-53684</strain>
    </source>
</reference>
<evidence type="ECO:0000313" key="1">
    <source>
        <dbReference type="EMBL" id="MFE8698962.1"/>
    </source>
</evidence>
<dbReference type="Proteomes" id="UP001601058">
    <property type="component" value="Unassembled WGS sequence"/>
</dbReference>
<dbReference type="InterPro" id="IPR052552">
    <property type="entry name" value="YeaO-like"/>
</dbReference>
<proteinExistence type="predicted"/>
<dbReference type="EMBL" id="JBIACJ010000024">
    <property type="protein sequence ID" value="MFE8698962.1"/>
    <property type="molecule type" value="Genomic_DNA"/>
</dbReference>
<evidence type="ECO:0000313" key="2">
    <source>
        <dbReference type="Proteomes" id="UP001601058"/>
    </source>
</evidence>
<dbReference type="PANTHER" id="PTHR36849:SF1">
    <property type="entry name" value="CYTOPLASMIC PROTEIN"/>
    <property type="match status" value="1"/>
</dbReference>
<name>A0ABW6K5W1_9BACI</name>
<dbReference type="PANTHER" id="PTHR36849">
    <property type="entry name" value="CYTOPLASMIC PROTEIN-RELATED"/>
    <property type="match status" value="1"/>
</dbReference>
<organism evidence="1 2">
    <name type="scientific">Cytobacillus mangrovibacter</name>
    <dbReference type="NCBI Taxonomy" id="3299024"/>
    <lineage>
        <taxon>Bacteria</taxon>
        <taxon>Bacillati</taxon>
        <taxon>Bacillota</taxon>
        <taxon>Bacilli</taxon>
        <taxon>Bacillales</taxon>
        <taxon>Bacillaceae</taxon>
        <taxon>Cytobacillus</taxon>
    </lineage>
</organism>
<sequence>MTEIHIKRIYEPYEQEDGYRILVDRLWPRGISKNEAKLEMWAKELAPSDQLRKWFGHKPELFDAFRNKYLEELQNDFVKSQQVEKLCSIASGNIVTLLYAAKDPFHNNACVLKEELLRKIKALSK</sequence>
<comment type="caution">
    <text evidence="1">The sequence shown here is derived from an EMBL/GenBank/DDBJ whole genome shotgun (WGS) entry which is preliminary data.</text>
</comment>
<protein>
    <submittedName>
        <fullName evidence="1">DUF488 domain-containing protein</fullName>
    </submittedName>
</protein>
<dbReference type="RefSeq" id="WP_389224288.1">
    <property type="nucleotide sequence ID" value="NZ_JBIACJ010000024.1"/>
</dbReference>
<keyword evidence="2" id="KW-1185">Reference proteome</keyword>
<accession>A0ABW6K5W1</accession>